<proteinExistence type="predicted"/>
<dbReference type="Proteomes" id="UP000280091">
    <property type="component" value="Unassembled WGS sequence"/>
</dbReference>
<dbReference type="Gene3D" id="1.20.1440.60">
    <property type="entry name" value="23S rRNA-intervening sequence"/>
    <property type="match status" value="1"/>
</dbReference>
<name>A0A495S5K3_9FLAO</name>
<dbReference type="SUPFAM" id="SSF158446">
    <property type="entry name" value="IVS-encoded protein-like"/>
    <property type="match status" value="1"/>
</dbReference>
<dbReference type="AlphaFoldDB" id="A0A495S5K3"/>
<dbReference type="PANTHER" id="PTHR38471:SF2">
    <property type="entry name" value="FOUR HELIX BUNDLE PROTEIN"/>
    <property type="match status" value="1"/>
</dbReference>
<comment type="caution">
    <text evidence="1">The sequence shown here is derived from an EMBL/GenBank/DDBJ whole genome shotgun (WGS) entry which is preliminary data.</text>
</comment>
<dbReference type="Pfam" id="PF05635">
    <property type="entry name" value="23S_rRNA_IVP"/>
    <property type="match status" value="1"/>
</dbReference>
<dbReference type="InterPro" id="IPR012657">
    <property type="entry name" value="23S_rRNA-intervening_sequence"/>
</dbReference>
<evidence type="ECO:0000313" key="2">
    <source>
        <dbReference type="Proteomes" id="UP000280091"/>
    </source>
</evidence>
<dbReference type="InterPro" id="IPR036583">
    <property type="entry name" value="23S_rRNA_IVS_sf"/>
</dbReference>
<reference evidence="1 2" key="1">
    <citation type="submission" date="2018-10" db="EMBL/GenBank/DDBJ databases">
        <title>Genomic Encyclopedia of Archaeal and Bacterial Type Strains, Phase II (KMG-II): from individual species to whole genera.</title>
        <authorList>
            <person name="Goeker M."/>
        </authorList>
    </citation>
    <scope>NUCLEOTIDE SEQUENCE [LARGE SCALE GENOMIC DNA]</scope>
    <source>
        <strain evidence="1 2">DSM 15094</strain>
    </source>
</reference>
<dbReference type="CDD" id="cd16377">
    <property type="entry name" value="23S_rRNA_IVP_like"/>
    <property type="match status" value="1"/>
</dbReference>
<sequence>MATITKFEDLEIWKEARRLAKEIHIISVESDLKNDFRFKDQIKASSGSVMDNIAEGFERNGNLEFRQFLSIAKGSAGETRSQLYRILDYKYINEEKFEILKTDFENLSGKINNFISYLNKKDFKGTKFQ</sequence>
<organism evidence="1 2">
    <name type="scientific">Flavobacterium limicola</name>
    <dbReference type="NCBI Taxonomy" id="180441"/>
    <lineage>
        <taxon>Bacteria</taxon>
        <taxon>Pseudomonadati</taxon>
        <taxon>Bacteroidota</taxon>
        <taxon>Flavobacteriia</taxon>
        <taxon>Flavobacteriales</taxon>
        <taxon>Flavobacteriaceae</taxon>
        <taxon>Flavobacterium</taxon>
    </lineage>
</organism>
<dbReference type="RefSeq" id="WP_121364123.1">
    <property type="nucleotide sequence ID" value="NZ_RBXA01000001.1"/>
</dbReference>
<gene>
    <name evidence="1" type="ORF">BC952_0544</name>
</gene>
<dbReference type="NCBIfam" id="TIGR02436">
    <property type="entry name" value="four helix bundle protein"/>
    <property type="match status" value="1"/>
</dbReference>
<dbReference type="PANTHER" id="PTHR38471">
    <property type="entry name" value="FOUR HELIX BUNDLE PROTEIN"/>
    <property type="match status" value="1"/>
</dbReference>
<keyword evidence="2" id="KW-1185">Reference proteome</keyword>
<dbReference type="EMBL" id="RBXA01000001">
    <property type="protein sequence ID" value="RKS94909.1"/>
    <property type="molecule type" value="Genomic_DNA"/>
</dbReference>
<dbReference type="OrthoDB" id="5515766at2"/>
<accession>A0A495S5K3</accession>
<protein>
    <submittedName>
        <fullName evidence="1">Four helix bundle protein</fullName>
    </submittedName>
</protein>
<evidence type="ECO:0000313" key="1">
    <source>
        <dbReference type="EMBL" id="RKS94909.1"/>
    </source>
</evidence>